<keyword evidence="8" id="KW-0282">Flagellum</keyword>
<evidence type="ECO:0000256" key="6">
    <source>
        <dbReference type="PIRNR" id="PIRNR002889"/>
    </source>
</evidence>
<protein>
    <recommendedName>
        <fullName evidence="3 6">Flagellar basal body rod protein FlgB</fullName>
    </recommendedName>
</protein>
<dbReference type="InterPro" id="IPR006300">
    <property type="entry name" value="FlgB"/>
</dbReference>
<accession>A0A5K8A7G5</accession>
<evidence type="ECO:0000256" key="1">
    <source>
        <dbReference type="ARBA" id="ARBA00004117"/>
    </source>
</evidence>
<name>A0A5K8A7G5_9BACT</name>
<evidence type="ECO:0000256" key="5">
    <source>
        <dbReference type="ARBA" id="ARBA00024934"/>
    </source>
</evidence>
<evidence type="ECO:0000256" key="2">
    <source>
        <dbReference type="ARBA" id="ARBA00009677"/>
    </source>
</evidence>
<feature type="compositionally biased region" description="Polar residues" evidence="7">
    <location>
        <begin position="56"/>
        <end position="66"/>
    </location>
</feature>
<dbReference type="EMBL" id="AP021879">
    <property type="protein sequence ID" value="BBO88304.1"/>
    <property type="molecule type" value="Genomic_DNA"/>
</dbReference>
<feature type="compositionally biased region" description="Acidic residues" evidence="7">
    <location>
        <begin position="78"/>
        <end position="90"/>
    </location>
</feature>
<dbReference type="PIRSF" id="PIRSF002889">
    <property type="entry name" value="Rod_FlgB"/>
    <property type="match status" value="1"/>
</dbReference>
<gene>
    <name evidence="8" type="primary">flgB</name>
    <name evidence="8" type="ORF">DSCOOX_14840</name>
</gene>
<keyword evidence="8" id="KW-0966">Cell projection</keyword>
<comment type="function">
    <text evidence="5 6">Structural component of flagellum, the bacterial motility apparatus. Part of the rod structure of flagellar basal body.</text>
</comment>
<organism evidence="8 9">
    <name type="scientific">Desulfosarcina ovata subsp. ovata</name>
    <dbReference type="NCBI Taxonomy" id="2752305"/>
    <lineage>
        <taxon>Bacteria</taxon>
        <taxon>Pseudomonadati</taxon>
        <taxon>Thermodesulfobacteriota</taxon>
        <taxon>Desulfobacteria</taxon>
        <taxon>Desulfobacterales</taxon>
        <taxon>Desulfosarcinaceae</taxon>
        <taxon>Desulfosarcina</taxon>
    </lineage>
</organism>
<evidence type="ECO:0000313" key="9">
    <source>
        <dbReference type="Proteomes" id="UP000422108"/>
    </source>
</evidence>
<dbReference type="Proteomes" id="UP000422108">
    <property type="component" value="Chromosome"/>
</dbReference>
<keyword evidence="4 6" id="KW-0975">Bacterial flagellum</keyword>
<evidence type="ECO:0000256" key="4">
    <source>
        <dbReference type="ARBA" id="ARBA00023143"/>
    </source>
</evidence>
<dbReference type="RefSeq" id="WP_155309629.1">
    <property type="nucleotide sequence ID" value="NZ_AP021879.1"/>
</dbReference>
<reference evidence="8 9" key="1">
    <citation type="submission" date="2019-11" db="EMBL/GenBank/DDBJ databases">
        <title>Comparative genomics of hydrocarbon-degrading Desulfosarcina strains.</title>
        <authorList>
            <person name="Watanabe M."/>
            <person name="Kojima H."/>
            <person name="Fukui M."/>
        </authorList>
    </citation>
    <scope>NUCLEOTIDE SEQUENCE [LARGE SCALE GENOMIC DNA]</scope>
    <source>
        <strain evidence="9">oXyS1</strain>
    </source>
</reference>
<evidence type="ECO:0000256" key="3">
    <source>
        <dbReference type="ARBA" id="ARBA00014376"/>
    </source>
</evidence>
<dbReference type="NCBIfam" id="TIGR01396">
    <property type="entry name" value="FlgB"/>
    <property type="match status" value="1"/>
</dbReference>
<comment type="subunit">
    <text evidence="6">The basal body constitutes a major portion of the flagellar organelle and consists of a number of rings mounted on a central rod.</text>
</comment>
<keyword evidence="9" id="KW-1185">Reference proteome</keyword>
<keyword evidence="8" id="KW-0969">Cilium</keyword>
<dbReference type="GO" id="GO:0071973">
    <property type="term" value="P:bacterial-type flagellum-dependent cell motility"/>
    <property type="evidence" value="ECO:0007669"/>
    <property type="project" value="InterPro"/>
</dbReference>
<feature type="region of interest" description="Disordered" evidence="7">
    <location>
        <begin position="56"/>
        <end position="92"/>
    </location>
</feature>
<dbReference type="GO" id="GO:0030694">
    <property type="term" value="C:bacterial-type flagellum basal body, rod"/>
    <property type="evidence" value="ECO:0007669"/>
    <property type="project" value="InterPro"/>
</dbReference>
<evidence type="ECO:0000256" key="7">
    <source>
        <dbReference type="SAM" id="MobiDB-lite"/>
    </source>
</evidence>
<proteinExistence type="inferred from homology"/>
<dbReference type="AlphaFoldDB" id="A0A5K8A7G5"/>
<sequence length="142" mass="15221">MDDHAFNLFGGTISTLSRSLDLRARQHELILSNVANADTPNYAPFSINVEKALQEGSSVGTPSALTRTDDNHLSGEPVVDDQSADIDSGEADPLLLRGDRNGVDIDVEMTRLARNSLLYKTATQIVGSKLKGLKNVIKGGTN</sequence>
<comment type="similarity">
    <text evidence="2 6">Belongs to the flagella basal body rod proteins family.</text>
</comment>
<evidence type="ECO:0000313" key="8">
    <source>
        <dbReference type="EMBL" id="BBO88304.1"/>
    </source>
</evidence>
<comment type="subcellular location">
    <subcellularLocation>
        <location evidence="1 6">Bacterial flagellum basal body</location>
    </subcellularLocation>
</comment>